<comment type="similarity">
    <text evidence="5">Belongs to the ERGIC family.</text>
</comment>
<comment type="caution">
    <text evidence="5">Lacks conserved residue(s) required for the propagation of feature annotation.</text>
</comment>
<protein>
    <recommendedName>
        <fullName evidence="5">Endoplasmic reticulum-Golgi intermediate compartment protein</fullName>
    </recommendedName>
</protein>
<dbReference type="EMBL" id="KE651167">
    <property type="protein sequence ID" value="EEB08762.1"/>
    <property type="molecule type" value="Genomic_DNA"/>
</dbReference>
<keyword evidence="3 5" id="KW-1133">Transmembrane helix</keyword>
<dbReference type="HOGENOM" id="CLU_034705_2_0_1"/>
<dbReference type="VEuPathDB" id="FungiDB:SJAG_03933"/>
<keyword evidence="5" id="KW-0931">ER-Golgi transport</keyword>
<dbReference type="Pfam" id="PF07970">
    <property type="entry name" value="COPIIcoated_ERV"/>
    <property type="match status" value="1"/>
</dbReference>
<evidence type="ECO:0000256" key="4">
    <source>
        <dbReference type="ARBA" id="ARBA00023136"/>
    </source>
</evidence>
<dbReference type="RefSeq" id="XP_002175055.1">
    <property type="nucleotide sequence ID" value="XM_002175019.2"/>
</dbReference>
<dbReference type="InterPro" id="IPR012936">
    <property type="entry name" value="Erv_C"/>
</dbReference>
<name>B6K5F8_SCHJY</name>
<dbReference type="JaponicusDB" id="SJAG_03933">
    <property type="gene designation" value="erv41"/>
</dbReference>
<evidence type="ECO:0000259" key="6">
    <source>
        <dbReference type="Pfam" id="PF07970"/>
    </source>
</evidence>
<dbReference type="AlphaFoldDB" id="B6K5F8"/>
<sequence length="331" mass="37561">MFTDKIPEGIRVFDAFPKVAKTYRKQRSSQGGLLSIILAICITCISIMEFFFYFQGTREQQFFVYETISEHMNINLDMTIAMPCKFLQVDVLDQTMDHVFATEVFTKQETTVEDMRHEPLPVTSTGSFDAADLRRTRRKKFNKKSKTLPDGGSACRFYGAVTVHRTQGLLHITAPGWGYGMSNIPLNALNFTHAIDELSFGDYYPSLVNALDGSYGFTDEHAFAFQYYTSIIPTTYTSTFRNVQTNQYAVTENSVRRQTGFRSDPPGIFISYDIEPLGIHIRETYPSLGNTILRILAISGGLVTVTTWVERFYAKRNHTPSPGLLDKDEDD</sequence>
<dbReference type="GO" id="GO:0006890">
    <property type="term" value="P:retrograde vesicle-mediated transport, Golgi to endoplasmic reticulum"/>
    <property type="evidence" value="ECO:0000318"/>
    <property type="project" value="GO_Central"/>
</dbReference>
<dbReference type="Proteomes" id="UP000001744">
    <property type="component" value="Unassembled WGS sequence"/>
</dbReference>
<evidence type="ECO:0000256" key="1">
    <source>
        <dbReference type="ARBA" id="ARBA00004370"/>
    </source>
</evidence>
<comment type="subcellular location">
    <subcellularLocation>
        <location evidence="5">Endoplasmic reticulum membrane</location>
        <topology evidence="5">Multi-pass membrane protein</topology>
    </subcellularLocation>
    <subcellularLocation>
        <location evidence="5">Endoplasmic reticulum-Golgi intermediate compartment membrane</location>
        <topology evidence="5">Multi-pass membrane protein</topology>
    </subcellularLocation>
    <subcellularLocation>
        <location evidence="5">Golgi apparatus membrane</location>
        <topology evidence="5">Multi-pass membrane protein</topology>
    </subcellularLocation>
    <subcellularLocation>
        <location evidence="1">Membrane</location>
    </subcellularLocation>
</comment>
<evidence type="ECO:0000256" key="5">
    <source>
        <dbReference type="RuleBase" id="RU369013"/>
    </source>
</evidence>
<keyword evidence="5" id="KW-0256">Endoplasmic reticulum</keyword>
<dbReference type="InterPro" id="IPR045888">
    <property type="entry name" value="Erv"/>
</dbReference>
<dbReference type="GO" id="GO:0030134">
    <property type="term" value="C:COPII-coated ER to Golgi transport vesicle"/>
    <property type="evidence" value="ECO:0000318"/>
    <property type="project" value="GO_Central"/>
</dbReference>
<dbReference type="OrthoDB" id="5541786at2759"/>
<comment type="function">
    <text evidence="5">Plays a role in transport between endoplasmic reticulum and Golgi.</text>
</comment>
<reference evidence="8 10" key="1">
    <citation type="journal article" date="2011" name="Science">
        <title>Comparative functional genomics of the fission yeasts.</title>
        <authorList>
            <person name="Rhind N."/>
            <person name="Chen Z."/>
            <person name="Yassour M."/>
            <person name="Thompson D.A."/>
            <person name="Haas B.J."/>
            <person name="Habib N."/>
            <person name="Wapinski I."/>
            <person name="Roy S."/>
            <person name="Lin M.F."/>
            <person name="Heiman D.I."/>
            <person name="Young S.K."/>
            <person name="Furuya K."/>
            <person name="Guo Y."/>
            <person name="Pidoux A."/>
            <person name="Chen H.M."/>
            <person name="Robbertse B."/>
            <person name="Goldberg J.M."/>
            <person name="Aoki K."/>
            <person name="Bayne E.H."/>
            <person name="Berlin A.M."/>
            <person name="Desjardins C.A."/>
            <person name="Dobbs E."/>
            <person name="Dukaj L."/>
            <person name="Fan L."/>
            <person name="FitzGerald M.G."/>
            <person name="French C."/>
            <person name="Gujja S."/>
            <person name="Hansen K."/>
            <person name="Keifenheim D."/>
            <person name="Levin J.Z."/>
            <person name="Mosher R.A."/>
            <person name="Mueller C.A."/>
            <person name="Pfiffner J."/>
            <person name="Priest M."/>
            <person name="Russ C."/>
            <person name="Smialowska A."/>
            <person name="Swoboda P."/>
            <person name="Sykes S.M."/>
            <person name="Vaughn M."/>
            <person name="Vengrova S."/>
            <person name="Yoder R."/>
            <person name="Zeng Q."/>
            <person name="Allshire R."/>
            <person name="Baulcombe D."/>
            <person name="Birren B.W."/>
            <person name="Brown W."/>
            <person name="Ekwall K."/>
            <person name="Kellis M."/>
            <person name="Leatherwood J."/>
            <person name="Levin H."/>
            <person name="Margalit H."/>
            <person name="Martienssen R."/>
            <person name="Nieduszynski C.A."/>
            <person name="Spatafora J.W."/>
            <person name="Friedman N."/>
            <person name="Dalgaard J.Z."/>
            <person name="Baumann P."/>
            <person name="Niki H."/>
            <person name="Regev A."/>
            <person name="Nusbaum C."/>
        </authorList>
    </citation>
    <scope>NUCLEOTIDE SEQUENCE [LARGE SCALE GENOMIC DNA]</scope>
    <source>
        <strain evidence="10">yFS275 / FY16936</strain>
    </source>
</reference>
<accession>B6K5F8</accession>
<dbReference type="GO" id="GO:0000139">
    <property type="term" value="C:Golgi membrane"/>
    <property type="evidence" value="ECO:0000318"/>
    <property type="project" value="GO_Central"/>
</dbReference>
<keyword evidence="10" id="KW-1185">Reference proteome</keyword>
<evidence type="ECO:0000313" key="9">
    <source>
        <dbReference type="JaponicusDB" id="SJAG_03933"/>
    </source>
</evidence>
<feature type="transmembrane region" description="Helical" evidence="5">
    <location>
        <begin position="31"/>
        <end position="54"/>
    </location>
</feature>
<dbReference type="OMA" id="MTNHYLR"/>
<keyword evidence="5" id="KW-0813">Transport</keyword>
<gene>
    <name evidence="9" type="primary">erv41</name>
    <name evidence="8" type="ORF">SJAG_03933</name>
</gene>
<evidence type="ECO:0000256" key="2">
    <source>
        <dbReference type="ARBA" id="ARBA00022692"/>
    </source>
</evidence>
<dbReference type="Pfam" id="PF13850">
    <property type="entry name" value="ERGIC_N"/>
    <property type="match status" value="1"/>
</dbReference>
<dbReference type="InterPro" id="IPR039542">
    <property type="entry name" value="Erv_N"/>
</dbReference>
<keyword evidence="4 5" id="KW-0472">Membrane</keyword>
<dbReference type="GO" id="GO:0033116">
    <property type="term" value="C:endoplasmic reticulum-Golgi intermediate compartment membrane"/>
    <property type="evidence" value="ECO:0007669"/>
    <property type="project" value="UniProtKB-SubCell"/>
</dbReference>
<evidence type="ECO:0000259" key="7">
    <source>
        <dbReference type="Pfam" id="PF13850"/>
    </source>
</evidence>
<dbReference type="PANTHER" id="PTHR10984">
    <property type="entry name" value="ENDOPLASMIC RETICULUM-GOLGI INTERMEDIATE COMPARTMENT PROTEIN"/>
    <property type="match status" value="1"/>
</dbReference>
<dbReference type="GO" id="GO:0005789">
    <property type="term" value="C:endoplasmic reticulum membrane"/>
    <property type="evidence" value="ECO:0000318"/>
    <property type="project" value="GO_Central"/>
</dbReference>
<feature type="domain" description="Endoplasmic reticulum vesicle transporter C-terminal" evidence="6">
    <location>
        <begin position="138"/>
        <end position="309"/>
    </location>
</feature>
<dbReference type="eggNOG" id="KOG2667">
    <property type="taxonomic scope" value="Eukaryota"/>
</dbReference>
<feature type="domain" description="Endoplasmic reticulum vesicle transporter N-terminal" evidence="7">
    <location>
        <begin position="11"/>
        <end position="98"/>
    </location>
</feature>
<dbReference type="STRING" id="402676.B6K5F8"/>
<dbReference type="PANTHER" id="PTHR10984:SF81">
    <property type="entry name" value="ER-DERIVED VESICLES PROTEIN ERV41"/>
    <property type="match status" value="1"/>
</dbReference>
<organism evidence="8 10">
    <name type="scientific">Schizosaccharomyces japonicus (strain yFS275 / FY16936)</name>
    <name type="common">Fission yeast</name>
    <dbReference type="NCBI Taxonomy" id="402676"/>
    <lineage>
        <taxon>Eukaryota</taxon>
        <taxon>Fungi</taxon>
        <taxon>Dikarya</taxon>
        <taxon>Ascomycota</taxon>
        <taxon>Taphrinomycotina</taxon>
        <taxon>Schizosaccharomycetes</taxon>
        <taxon>Schizosaccharomycetales</taxon>
        <taxon>Schizosaccharomycetaceae</taxon>
        <taxon>Schizosaccharomyces</taxon>
    </lineage>
</organism>
<proteinExistence type="inferred from homology"/>
<dbReference type="GO" id="GO:0006888">
    <property type="term" value="P:endoplasmic reticulum to Golgi vesicle-mediated transport"/>
    <property type="evidence" value="ECO:0000318"/>
    <property type="project" value="GO_Central"/>
</dbReference>
<dbReference type="GeneID" id="7051543"/>
<keyword evidence="2 5" id="KW-0812">Transmembrane</keyword>
<evidence type="ECO:0000256" key="3">
    <source>
        <dbReference type="ARBA" id="ARBA00022989"/>
    </source>
</evidence>
<keyword evidence="5" id="KW-0333">Golgi apparatus</keyword>
<evidence type="ECO:0000313" key="8">
    <source>
        <dbReference type="EMBL" id="EEB08762.1"/>
    </source>
</evidence>
<dbReference type="GO" id="GO:0005783">
    <property type="term" value="C:endoplasmic reticulum"/>
    <property type="evidence" value="ECO:0000318"/>
    <property type="project" value="GO_Central"/>
</dbReference>
<evidence type="ECO:0000313" key="10">
    <source>
        <dbReference type="Proteomes" id="UP000001744"/>
    </source>
</evidence>